<accession>A0A813GZ44</accession>
<dbReference type="GO" id="GO:0000139">
    <property type="term" value="C:Golgi membrane"/>
    <property type="evidence" value="ECO:0007669"/>
    <property type="project" value="TreeGrafter"/>
</dbReference>
<dbReference type="AlphaFoldDB" id="A0A813GZ44"/>
<dbReference type="OrthoDB" id="120976at2759"/>
<dbReference type="EMBL" id="CAJNNV010029916">
    <property type="protein sequence ID" value="CAE8630601.1"/>
    <property type="molecule type" value="Genomic_DNA"/>
</dbReference>
<name>A0A813GZ44_POLGL</name>
<evidence type="ECO:0000313" key="3">
    <source>
        <dbReference type="EMBL" id="CAE8630601.1"/>
    </source>
</evidence>
<feature type="compositionally biased region" description="Acidic residues" evidence="1">
    <location>
        <begin position="356"/>
        <end position="369"/>
    </location>
</feature>
<feature type="compositionally biased region" description="Basic and acidic residues" evidence="1">
    <location>
        <begin position="692"/>
        <end position="728"/>
    </location>
</feature>
<dbReference type="InterPro" id="IPR052463">
    <property type="entry name" value="O-linked_mannose_GnT"/>
</dbReference>
<feature type="region of interest" description="Disordered" evidence="1">
    <location>
        <begin position="459"/>
        <end position="486"/>
    </location>
</feature>
<dbReference type="PANTHER" id="PTHR46396">
    <property type="entry name" value="PROTEIN O-LINKED-MANNOSE BETA-1,2-N-ACETYLGLUCOSAMINYLTRANSFERASE 1"/>
    <property type="match status" value="1"/>
</dbReference>
<proteinExistence type="predicted"/>
<reference evidence="3" key="1">
    <citation type="submission" date="2021-02" db="EMBL/GenBank/DDBJ databases">
        <authorList>
            <person name="Dougan E. K."/>
            <person name="Rhodes N."/>
            <person name="Thang M."/>
            <person name="Chan C."/>
        </authorList>
    </citation>
    <scope>NUCLEOTIDE SEQUENCE</scope>
</reference>
<keyword evidence="4" id="KW-1185">Reference proteome</keyword>
<dbReference type="PROSITE" id="PS52031">
    <property type="entry name" value="GG_LECTIN"/>
    <property type="match status" value="1"/>
</dbReference>
<evidence type="ECO:0000259" key="2">
    <source>
        <dbReference type="Pfam" id="PF15711"/>
    </source>
</evidence>
<feature type="compositionally biased region" description="Polar residues" evidence="1">
    <location>
        <begin position="732"/>
        <end position="743"/>
    </location>
</feature>
<feature type="region of interest" description="Disordered" evidence="1">
    <location>
        <begin position="320"/>
        <end position="380"/>
    </location>
</feature>
<dbReference type="InterPro" id="IPR039477">
    <property type="entry name" value="ILEI/PANDER_dom"/>
</dbReference>
<dbReference type="GO" id="GO:0047223">
    <property type="term" value="F:beta-1,3-galactosyl-O-glycosyl-glycoprotein beta-1,3-N-acetylglucosaminyltransferase activity"/>
    <property type="evidence" value="ECO:0007669"/>
    <property type="project" value="TreeGrafter"/>
</dbReference>
<feature type="domain" description="ILEI/PANDER" evidence="2">
    <location>
        <begin position="90"/>
        <end position="187"/>
    </location>
</feature>
<protein>
    <recommendedName>
        <fullName evidence="2">ILEI/PANDER domain-containing protein</fullName>
    </recommendedName>
</protein>
<dbReference type="Proteomes" id="UP000654075">
    <property type="component" value="Unassembled WGS sequence"/>
</dbReference>
<comment type="caution">
    <text evidence="3">The sequence shown here is derived from an EMBL/GenBank/DDBJ whole genome shotgun (WGS) entry which is preliminary data.</text>
</comment>
<dbReference type="GO" id="GO:0016266">
    <property type="term" value="P:protein O-linked glycosylation via N-acetyl-galactosamine"/>
    <property type="evidence" value="ECO:0007669"/>
    <property type="project" value="TreeGrafter"/>
</dbReference>
<organism evidence="3 4">
    <name type="scientific">Polarella glacialis</name>
    <name type="common">Dinoflagellate</name>
    <dbReference type="NCBI Taxonomy" id="89957"/>
    <lineage>
        <taxon>Eukaryota</taxon>
        <taxon>Sar</taxon>
        <taxon>Alveolata</taxon>
        <taxon>Dinophyceae</taxon>
        <taxon>Suessiales</taxon>
        <taxon>Suessiaceae</taxon>
        <taxon>Polarella</taxon>
    </lineage>
</organism>
<sequence length="776" mass="82155">MTVSASSLAARRLSFPEARNATMSVSSSSAAAAIQRKVLKKRRPSAEKLPAEPNGGSWDVSLDCGAKDSGGKLVVHVQGRQVFSATSAAGVHAVVLQPVQGKLFVLEHSRFDTFAGSQEDDLVHFLNALPHGRLLVLGVTDSAVKRNARLAGQLDAALQALGGAPGRSGRLSRVGYREAWVFAGLRGAAPGSAAEARTFSRHEALRLDLRLARRDPAQVSCGFSLQLVRSRCLDIRGDATRHAATSAATTSGTGSWETWPLDSKGSFRSLETTATRASSSACSSALEKDDLIEDVEEQNDEDAAAISVLQAPAALQSSGKVCSHDQLRSVPVPQRSHPEATPVARAVDLEDHSADQEDQDVTDTEDESWPDGLAPETEDLEDVRTQKVDLVTDSAGGSCYANSEVVEVLATQDVATPLRCREKVMLIKQSGLASSDSRLQQSRGSGNFIEPGAIGVRSAAPLRPAQPVAARDTSEDAAPQAVASATFRTPRPVGRASVATASWIAASSALSTPEKLEAPVAVGGESALEPKAKRLRWNISSRWITDPAELIGRLFASGPEVLVMAPSEGGWVAAPKIALPVDFPDFLDARRKAVNKWTQAARTRSDALQIRAEAMSKLQTGIEFFKLDAAKAIDLNQAALRMREVSVQKAWSAVVIERGAIESEKDALVVEKEMLDDLLKVNAEDQSACDLGARKNPAEKRKPEPAKGAGREAGREKEPSSADSDRQKPRSLLSTAEEVSQSGGSNGSIEVADGSSSSASKRDGAAADSNDSAVRP</sequence>
<dbReference type="PANTHER" id="PTHR46396:SF2">
    <property type="entry name" value="ILEI_PANDER DOMAIN-CONTAINING PROTEIN"/>
    <property type="match status" value="1"/>
</dbReference>
<feature type="region of interest" description="Disordered" evidence="1">
    <location>
        <begin position="690"/>
        <end position="776"/>
    </location>
</feature>
<gene>
    <name evidence="3" type="ORF">PGLA1383_LOCUS46869</name>
</gene>
<dbReference type="Pfam" id="PF15711">
    <property type="entry name" value="ILEI"/>
    <property type="match status" value="1"/>
</dbReference>
<evidence type="ECO:0000313" key="4">
    <source>
        <dbReference type="Proteomes" id="UP000654075"/>
    </source>
</evidence>
<evidence type="ECO:0000256" key="1">
    <source>
        <dbReference type="SAM" id="MobiDB-lite"/>
    </source>
</evidence>